<name>A0ABU6A1B3_9FLAO</name>
<dbReference type="SUPFAM" id="SSF52402">
    <property type="entry name" value="Adenine nucleotide alpha hydrolases-like"/>
    <property type="match status" value="1"/>
</dbReference>
<dbReference type="CDD" id="cd00293">
    <property type="entry name" value="USP-like"/>
    <property type="match status" value="1"/>
</dbReference>
<sequence length="266" mass="29531">MKNILVPLGLSENSITLNRVEYAINLAKELGGTVYVTQVFKELPRSGSLPTVNKTLKQITASSIEEQLSELDKKGVEVVALPLEGELLEAIPKFNLENAINLIVLGPENGGIKDPYFLGETSGSLVKKTEIPILIVPENYRFAPINKVLMAIKSGSIKKKNALAPIKEILTTFGAQMKLLQVKTTDFLPGDSEIQKDLETIISSYKSSENATLFQGVLEHLNANHPDLLCVFRRKRGFFAKLWEENTILKRDFESRIPLLILRGSD</sequence>
<comment type="similarity">
    <text evidence="1">Belongs to the universal stress protein A family.</text>
</comment>
<evidence type="ECO:0000259" key="2">
    <source>
        <dbReference type="Pfam" id="PF00582"/>
    </source>
</evidence>
<dbReference type="PRINTS" id="PR01438">
    <property type="entry name" value="UNVRSLSTRESS"/>
</dbReference>
<reference evidence="3 4" key="1">
    <citation type="journal article" date="2013" name="Int. J. Syst. Evol. Microbiol.">
        <title>Aquimarina gracilis sp. nov., isolated from the gut microflora of a mussel, Mytilus coruscus, and emended description of Aquimarina spongiae.</title>
        <authorList>
            <person name="Park S.C."/>
            <person name="Choe H.N."/>
            <person name="Baik K.S."/>
            <person name="Seong C.N."/>
        </authorList>
    </citation>
    <scope>NUCLEOTIDE SEQUENCE [LARGE SCALE GENOMIC DNA]</scope>
    <source>
        <strain evidence="3 4">PSC32</strain>
    </source>
</reference>
<dbReference type="InterPro" id="IPR006016">
    <property type="entry name" value="UspA"/>
</dbReference>
<dbReference type="Pfam" id="PF00582">
    <property type="entry name" value="Usp"/>
    <property type="match status" value="1"/>
</dbReference>
<comment type="caution">
    <text evidence="3">The sequence shown here is derived from an EMBL/GenBank/DDBJ whole genome shotgun (WGS) entry which is preliminary data.</text>
</comment>
<dbReference type="Proteomes" id="UP001327027">
    <property type="component" value="Unassembled WGS sequence"/>
</dbReference>
<evidence type="ECO:0000313" key="3">
    <source>
        <dbReference type="EMBL" id="MEB3347886.1"/>
    </source>
</evidence>
<gene>
    <name evidence="3" type="ORF">U6A24_20585</name>
</gene>
<dbReference type="EMBL" id="JAYKLX010000010">
    <property type="protein sequence ID" value="MEB3347886.1"/>
    <property type="molecule type" value="Genomic_DNA"/>
</dbReference>
<proteinExistence type="inferred from homology"/>
<protein>
    <submittedName>
        <fullName evidence="3">Universal stress protein</fullName>
    </submittedName>
</protein>
<dbReference type="Gene3D" id="3.40.50.12370">
    <property type="match status" value="1"/>
</dbReference>
<organism evidence="3 4">
    <name type="scientific">Aquimarina gracilis</name>
    <dbReference type="NCBI Taxonomy" id="874422"/>
    <lineage>
        <taxon>Bacteria</taxon>
        <taxon>Pseudomonadati</taxon>
        <taxon>Bacteroidota</taxon>
        <taxon>Flavobacteriia</taxon>
        <taxon>Flavobacteriales</taxon>
        <taxon>Flavobacteriaceae</taxon>
        <taxon>Aquimarina</taxon>
    </lineage>
</organism>
<accession>A0ABU6A1B3</accession>
<evidence type="ECO:0000313" key="4">
    <source>
        <dbReference type="Proteomes" id="UP001327027"/>
    </source>
</evidence>
<dbReference type="RefSeq" id="WP_324181905.1">
    <property type="nucleotide sequence ID" value="NZ_BAABAW010000011.1"/>
</dbReference>
<evidence type="ECO:0000256" key="1">
    <source>
        <dbReference type="ARBA" id="ARBA00008791"/>
    </source>
</evidence>
<feature type="domain" description="UspA" evidence="2">
    <location>
        <begin position="1"/>
        <end position="137"/>
    </location>
</feature>
<dbReference type="InterPro" id="IPR006015">
    <property type="entry name" value="Universal_stress_UspA"/>
</dbReference>
<keyword evidence="4" id="KW-1185">Reference proteome</keyword>